<sequence length="536" mass="58460">MLPPLVFPLLVAAVNVVAVDPLVDVDYAKYFGTARPGGVTDWLGIRYAAPPLGELRFAAPQDPLPEEGVQVANQHGLICLRTPGDPTVNTTSEDCLFLDVYAPSAANASSKLPVYFFIQGGGFAENSNPNYNGTGLIEASGMNIVVVNFNYRVGPFGFLASQEVAEGGSLNNGLKDQRKAMEWVQNYISRFGGDPDHVVMGGESAGAASVTYHLTAYGGRNDGLFQAAAAESQSFATMFTVEQSQWQFNNLVLRAGCAGAEDTLACLRNLTVAELQTVNIQTPFPGAQYAPLYMYGPTIDGDLIPDYTYRLFEQGKFVRVPSIFGDDTNEGTIFVYNTTNTIGESDTFLQAQFPYITRAQLAKINILYPVTNDTFPAAPNAGKYWRQCSNAYGEIRYICPGVYISGVLVQAGVTDSWNYHYNVEDPQQTAEGYGVRHTVETNAIWGPQYVTGTPPASYNTTNAGVVPVMQGYWTSFIRTFNPNTYRYNGSAEWGTWGEQGYQRLLIQGNGTLMETVPADQQGRCAYLSSIAVELRQ</sequence>
<evidence type="ECO:0000259" key="2">
    <source>
        <dbReference type="Pfam" id="PF00135"/>
    </source>
</evidence>
<dbReference type="KEGG" id="gtr:GLOTRDRAFT_78585"/>
<dbReference type="Pfam" id="PF00135">
    <property type="entry name" value="COesterase"/>
    <property type="match status" value="1"/>
</dbReference>
<dbReference type="Gene3D" id="3.40.50.1820">
    <property type="entry name" value="alpha/beta hydrolase"/>
    <property type="match status" value="1"/>
</dbReference>
<dbReference type="Proteomes" id="UP000030669">
    <property type="component" value="Unassembled WGS sequence"/>
</dbReference>
<proteinExistence type="predicted"/>
<dbReference type="SUPFAM" id="SSF53474">
    <property type="entry name" value="alpha/beta-Hydrolases"/>
    <property type="match status" value="1"/>
</dbReference>
<dbReference type="InterPro" id="IPR019819">
    <property type="entry name" value="Carboxylesterase_B_CS"/>
</dbReference>
<dbReference type="InterPro" id="IPR029058">
    <property type="entry name" value="AB_hydrolase_fold"/>
</dbReference>
<dbReference type="PROSITE" id="PS00941">
    <property type="entry name" value="CARBOXYLESTERASE_B_2"/>
    <property type="match status" value="1"/>
</dbReference>
<dbReference type="EMBL" id="KB469305">
    <property type="protein sequence ID" value="EPQ53577.1"/>
    <property type="molecule type" value="Genomic_DNA"/>
</dbReference>
<keyword evidence="4" id="KW-1185">Reference proteome</keyword>
<dbReference type="InterPro" id="IPR050309">
    <property type="entry name" value="Type-B_Carboxylest/Lipase"/>
</dbReference>
<dbReference type="PANTHER" id="PTHR11559">
    <property type="entry name" value="CARBOXYLESTERASE"/>
    <property type="match status" value="1"/>
</dbReference>
<evidence type="ECO:0000313" key="4">
    <source>
        <dbReference type="Proteomes" id="UP000030669"/>
    </source>
</evidence>
<dbReference type="OrthoDB" id="408631at2759"/>
<feature type="chain" id="PRO_5004543811" evidence="1">
    <location>
        <begin position="19"/>
        <end position="536"/>
    </location>
</feature>
<organism evidence="3 4">
    <name type="scientific">Gloeophyllum trabeum (strain ATCC 11539 / FP-39264 / Madison 617)</name>
    <name type="common">Brown rot fungus</name>
    <dbReference type="NCBI Taxonomy" id="670483"/>
    <lineage>
        <taxon>Eukaryota</taxon>
        <taxon>Fungi</taxon>
        <taxon>Dikarya</taxon>
        <taxon>Basidiomycota</taxon>
        <taxon>Agaricomycotina</taxon>
        <taxon>Agaricomycetes</taxon>
        <taxon>Gloeophyllales</taxon>
        <taxon>Gloeophyllaceae</taxon>
        <taxon>Gloeophyllum</taxon>
    </lineage>
</organism>
<evidence type="ECO:0000256" key="1">
    <source>
        <dbReference type="SAM" id="SignalP"/>
    </source>
</evidence>
<dbReference type="eggNOG" id="KOG4389">
    <property type="taxonomic scope" value="Eukaryota"/>
</dbReference>
<dbReference type="AlphaFoldDB" id="S7Q222"/>
<dbReference type="GeneID" id="19308818"/>
<dbReference type="OMA" id="GQINEMY"/>
<dbReference type="ESTHER" id="glota-s7q222">
    <property type="family name" value="Fungal_carboxylesterase_lipase"/>
</dbReference>
<dbReference type="HOGENOM" id="CLU_006586_10_7_1"/>
<accession>S7Q222</accession>
<feature type="domain" description="Carboxylesterase type B" evidence="2">
    <location>
        <begin position="34"/>
        <end position="514"/>
    </location>
</feature>
<dbReference type="RefSeq" id="XP_007867892.1">
    <property type="nucleotide sequence ID" value="XM_007869701.1"/>
</dbReference>
<dbReference type="FunFam" id="3.40.50.1820:FF:000316">
    <property type="entry name" value="Carboxylic ester hydrolase"/>
    <property type="match status" value="1"/>
</dbReference>
<reference evidence="3 4" key="1">
    <citation type="journal article" date="2012" name="Science">
        <title>The Paleozoic origin of enzymatic lignin decomposition reconstructed from 31 fungal genomes.</title>
        <authorList>
            <person name="Floudas D."/>
            <person name="Binder M."/>
            <person name="Riley R."/>
            <person name="Barry K."/>
            <person name="Blanchette R.A."/>
            <person name="Henrissat B."/>
            <person name="Martinez A.T."/>
            <person name="Otillar R."/>
            <person name="Spatafora J.W."/>
            <person name="Yadav J.S."/>
            <person name="Aerts A."/>
            <person name="Benoit I."/>
            <person name="Boyd A."/>
            <person name="Carlson A."/>
            <person name="Copeland A."/>
            <person name="Coutinho P.M."/>
            <person name="de Vries R.P."/>
            <person name="Ferreira P."/>
            <person name="Findley K."/>
            <person name="Foster B."/>
            <person name="Gaskell J."/>
            <person name="Glotzer D."/>
            <person name="Gorecki P."/>
            <person name="Heitman J."/>
            <person name="Hesse C."/>
            <person name="Hori C."/>
            <person name="Igarashi K."/>
            <person name="Jurgens J.A."/>
            <person name="Kallen N."/>
            <person name="Kersten P."/>
            <person name="Kohler A."/>
            <person name="Kuees U."/>
            <person name="Kumar T.K.A."/>
            <person name="Kuo A."/>
            <person name="LaButti K."/>
            <person name="Larrondo L.F."/>
            <person name="Lindquist E."/>
            <person name="Ling A."/>
            <person name="Lombard V."/>
            <person name="Lucas S."/>
            <person name="Lundell T."/>
            <person name="Martin R."/>
            <person name="McLaughlin D.J."/>
            <person name="Morgenstern I."/>
            <person name="Morin E."/>
            <person name="Murat C."/>
            <person name="Nagy L.G."/>
            <person name="Nolan M."/>
            <person name="Ohm R.A."/>
            <person name="Patyshakuliyeva A."/>
            <person name="Rokas A."/>
            <person name="Ruiz-Duenas F.J."/>
            <person name="Sabat G."/>
            <person name="Salamov A."/>
            <person name="Samejima M."/>
            <person name="Schmutz J."/>
            <person name="Slot J.C."/>
            <person name="St John F."/>
            <person name="Stenlid J."/>
            <person name="Sun H."/>
            <person name="Sun S."/>
            <person name="Syed K."/>
            <person name="Tsang A."/>
            <person name="Wiebenga A."/>
            <person name="Young D."/>
            <person name="Pisabarro A."/>
            <person name="Eastwood D.C."/>
            <person name="Martin F."/>
            <person name="Cullen D."/>
            <person name="Grigoriev I.V."/>
            <person name="Hibbett D.S."/>
        </authorList>
    </citation>
    <scope>NUCLEOTIDE SEQUENCE [LARGE SCALE GENOMIC DNA]</scope>
    <source>
        <strain evidence="3 4">ATCC 11539</strain>
    </source>
</reference>
<gene>
    <name evidence="3" type="ORF">GLOTRDRAFT_78585</name>
</gene>
<keyword evidence="1" id="KW-0732">Signal</keyword>
<feature type="signal peptide" evidence="1">
    <location>
        <begin position="1"/>
        <end position="18"/>
    </location>
</feature>
<name>S7Q222_GLOTA</name>
<evidence type="ECO:0000313" key="3">
    <source>
        <dbReference type="EMBL" id="EPQ53577.1"/>
    </source>
</evidence>
<dbReference type="InterPro" id="IPR002018">
    <property type="entry name" value="CarbesteraseB"/>
</dbReference>
<protein>
    <submittedName>
        <fullName evidence="3">Triacylglycerol lipase</fullName>
    </submittedName>
</protein>